<keyword evidence="15 28" id="KW-0788">Thiol protease</keyword>
<comment type="cofactor">
    <cofactor evidence="2">
        <name>Ca(2+)</name>
        <dbReference type="ChEBI" id="CHEBI:29108"/>
    </cofactor>
</comment>
<evidence type="ECO:0000256" key="11">
    <source>
        <dbReference type="ARBA" id="ARBA00022670"/>
    </source>
</evidence>
<dbReference type="Pfam" id="PF00648">
    <property type="entry name" value="Peptidase_C2"/>
    <property type="match status" value="1"/>
</dbReference>
<evidence type="ECO:0000256" key="7">
    <source>
        <dbReference type="ARBA" id="ARBA00020246"/>
    </source>
</evidence>
<dbReference type="Gene3D" id="1.10.238.10">
    <property type="entry name" value="EF-hand"/>
    <property type="match status" value="1"/>
</dbReference>
<feature type="domain" description="Calpain catalytic" evidence="29">
    <location>
        <begin position="47"/>
        <end position="346"/>
    </location>
</feature>
<keyword evidence="10" id="KW-0597">Phosphoprotein</keyword>
<comment type="similarity">
    <text evidence="5">Belongs to the peptidase C2 family.</text>
</comment>
<evidence type="ECO:0000256" key="13">
    <source>
        <dbReference type="ARBA" id="ARBA00022737"/>
    </source>
</evidence>
<dbReference type="PANTHER" id="PTHR10183">
    <property type="entry name" value="CALPAIN"/>
    <property type="match status" value="1"/>
</dbReference>
<keyword evidence="9" id="KW-0963">Cytoplasm</keyword>
<keyword evidence="14 28" id="KW-0378">Hydrolase</keyword>
<dbReference type="InterPro" id="IPR011992">
    <property type="entry name" value="EF-hand-dom_pair"/>
</dbReference>
<dbReference type="InterPro" id="IPR022683">
    <property type="entry name" value="Calpain_III"/>
</dbReference>
<sequence>MVYGITARLQRQLNKSEGVGATSERCSKHLGQDFEKIRGWCLQNGTLFEDDRFPATAASLGFKELGPGSSKTRGVQWRRPTEICSNPQFIVGGATRTDICQGSLGDCWLLAAIASLTLNEKLLTRVVPTGQEFTGGYAGIFHFQFWQFGEWVDVVIDDRLPVKSGELVFVHSAEGNEFWSALLEKAYAKMNGSYEALTGGSTSEGFEDFTGGVTETFTLSKAPQNLWKLLNQGVQRGSLMGCSIDITSAADTEAITTWKLVKGHAYSVTGVDQVYHKGGLVKLVRIRNPWGQVEWIGPWSDSSRQWNEVSDSDRDRLMVKSEDGEFWMSYDDFLRQFSRLEICNLTADALSDDNLHFWSSVVHEGSWVRGCSAGGCRNFPDTFWSNPQFRLNLLEEDDDPEDNEEGCTVVVALMQKDRRKQRRQGRDLLTMGFAIYEVPQSHVGQPQLKLKKDFFQFHASKARSEVFINTREVSQRFLLPPGEYIIMPSSFEPNQEADFILRVFSEKQQAVEKMDDDVDIVMPELDLEVPVDPAFINVFAKLAGADNEISPSELRDILNRVVGKHADLKTDGFSLDACRNMVSLMDRDGSGKLGIKEFNFLWQRIKSWQQIFRQFDMDHSGNMNGYEFRLALAEAGFRLNDQLTQTITMRYMEENGVIDFDNYLCCLVRLETMFRIFQALNKDGDGTIKLKLPEFLNLTMFG</sequence>
<organism evidence="31 32">
    <name type="scientific">Petromyzon marinus</name>
    <name type="common">Sea lamprey</name>
    <dbReference type="NCBI Taxonomy" id="7757"/>
    <lineage>
        <taxon>Eukaryota</taxon>
        <taxon>Metazoa</taxon>
        <taxon>Chordata</taxon>
        <taxon>Craniata</taxon>
        <taxon>Vertebrata</taxon>
        <taxon>Cyclostomata</taxon>
        <taxon>Hyperoartia</taxon>
        <taxon>Petromyzontiformes</taxon>
        <taxon>Petromyzontidae</taxon>
        <taxon>Petromyzon</taxon>
    </lineage>
</organism>
<reference evidence="32" key="1">
    <citation type="submission" date="2025-08" db="UniProtKB">
        <authorList>
            <consortium name="RefSeq"/>
        </authorList>
    </citation>
    <scope>IDENTIFICATION</scope>
    <source>
        <tissue evidence="32">Sperm</tissue>
    </source>
</reference>
<dbReference type="InterPro" id="IPR018247">
    <property type="entry name" value="EF_Hand_1_Ca_BS"/>
</dbReference>
<dbReference type="InterPro" id="IPR022682">
    <property type="entry name" value="Calpain_domain_III"/>
</dbReference>
<accession>A0AAJ7TN40</accession>
<dbReference type="CDD" id="cd00044">
    <property type="entry name" value="CysPc"/>
    <property type="match status" value="1"/>
</dbReference>
<feature type="active site" evidence="27 28">
    <location>
        <position position="288"/>
    </location>
</feature>
<evidence type="ECO:0000256" key="17">
    <source>
        <dbReference type="ARBA" id="ARBA00022837"/>
    </source>
</evidence>
<evidence type="ECO:0000256" key="4">
    <source>
        <dbReference type="ARBA" id="ARBA00004236"/>
    </source>
</evidence>
<dbReference type="Gene3D" id="2.60.120.380">
    <property type="match status" value="1"/>
</dbReference>
<dbReference type="PANTHER" id="PTHR10183:SF284">
    <property type="entry name" value="CALPAIN-1 CATALYTIC SUBUNIT"/>
    <property type="match status" value="1"/>
</dbReference>
<dbReference type="GO" id="GO:0006508">
    <property type="term" value="P:proteolysis"/>
    <property type="evidence" value="ECO:0007669"/>
    <property type="project" value="UniProtKB-KW"/>
</dbReference>
<dbReference type="Pfam" id="PF01067">
    <property type="entry name" value="Calpain_III"/>
    <property type="match status" value="1"/>
</dbReference>
<evidence type="ECO:0000256" key="22">
    <source>
        <dbReference type="ARBA" id="ARBA00032278"/>
    </source>
</evidence>
<dbReference type="FunFam" id="3.90.70.10:FF:000001">
    <property type="entry name" value="Calpain-1 catalytic subunit"/>
    <property type="match status" value="1"/>
</dbReference>
<evidence type="ECO:0000256" key="14">
    <source>
        <dbReference type="ARBA" id="ARBA00022801"/>
    </source>
</evidence>
<keyword evidence="13" id="KW-0677">Repeat</keyword>
<proteinExistence type="inferred from homology"/>
<feature type="active site" evidence="27 28">
    <location>
        <position position="264"/>
    </location>
</feature>
<evidence type="ECO:0000256" key="25">
    <source>
        <dbReference type="ARBA" id="ARBA00063791"/>
    </source>
</evidence>
<evidence type="ECO:0000256" key="27">
    <source>
        <dbReference type="PIRSR" id="PIRSR622684-1"/>
    </source>
</evidence>
<dbReference type="KEGG" id="pmrn:116947819"/>
<dbReference type="GO" id="GO:0005509">
    <property type="term" value="F:calcium ion binding"/>
    <property type="evidence" value="ECO:0007669"/>
    <property type="project" value="InterPro"/>
</dbReference>
<evidence type="ECO:0000256" key="24">
    <source>
        <dbReference type="ARBA" id="ARBA00059979"/>
    </source>
</evidence>
<dbReference type="CDD" id="cd00214">
    <property type="entry name" value="Calpain_III"/>
    <property type="match status" value="1"/>
</dbReference>
<dbReference type="AlphaFoldDB" id="A0AAJ7TN40"/>
<evidence type="ECO:0000256" key="19">
    <source>
        <dbReference type="ARBA" id="ARBA00023329"/>
    </source>
</evidence>
<dbReference type="SMART" id="SM00720">
    <property type="entry name" value="calpain_III"/>
    <property type="match status" value="1"/>
</dbReference>
<keyword evidence="12" id="KW-0479">Metal-binding</keyword>
<dbReference type="InterPro" id="IPR001300">
    <property type="entry name" value="Peptidase_C2_calpain_cat"/>
</dbReference>
<dbReference type="PROSITE" id="PS50203">
    <property type="entry name" value="CALPAIN_CAT"/>
    <property type="match status" value="1"/>
</dbReference>
<evidence type="ECO:0000256" key="6">
    <source>
        <dbReference type="ARBA" id="ARBA00012482"/>
    </source>
</evidence>
<evidence type="ECO:0000256" key="10">
    <source>
        <dbReference type="ARBA" id="ARBA00022553"/>
    </source>
</evidence>
<dbReference type="InterPro" id="IPR022684">
    <property type="entry name" value="Calpain_cysteine_protease"/>
</dbReference>
<evidence type="ECO:0000256" key="9">
    <source>
        <dbReference type="ARBA" id="ARBA00022490"/>
    </source>
</evidence>
<dbReference type="SMART" id="SM00230">
    <property type="entry name" value="CysPc"/>
    <property type="match status" value="1"/>
</dbReference>
<keyword evidence="17" id="KW-0106">Calcium</keyword>
<comment type="function">
    <text evidence="24">Calcium-regulated non-lysosomal thiol-protease which catalyzes limited proteolysis of substrates involved in cytoskeletal remodeling and signal transduction.</text>
</comment>
<evidence type="ECO:0000256" key="26">
    <source>
        <dbReference type="ARBA" id="ARBA00075523"/>
    </source>
</evidence>
<dbReference type="PROSITE" id="PS50222">
    <property type="entry name" value="EF_HAND_2"/>
    <property type="match status" value="1"/>
</dbReference>
<dbReference type="EC" id="3.4.22.52" evidence="6"/>
<evidence type="ECO:0000313" key="31">
    <source>
        <dbReference type="Proteomes" id="UP001318040"/>
    </source>
</evidence>
<evidence type="ECO:0000256" key="3">
    <source>
        <dbReference type="ARBA" id="ARBA00004218"/>
    </source>
</evidence>
<evidence type="ECO:0000259" key="30">
    <source>
        <dbReference type="PROSITE" id="PS50222"/>
    </source>
</evidence>
<dbReference type="PROSITE" id="PS00018">
    <property type="entry name" value="EF_HAND_1"/>
    <property type="match status" value="1"/>
</dbReference>
<comment type="subcellular location">
    <subcellularLocation>
        <location evidence="4">Cell membrane</location>
    </subcellularLocation>
    <subcellularLocation>
        <location evidence="3">Cytoplasmic vesicle</location>
        <location evidence="3">Secretory vesicle</location>
        <location evidence="3">Acrosome</location>
    </subcellularLocation>
</comment>
<dbReference type="FunFam" id="1.10.238.10:FF:000065">
    <property type="entry name" value="calpain-3 isoform X1"/>
    <property type="match status" value="1"/>
</dbReference>
<dbReference type="GO" id="GO:0001669">
    <property type="term" value="C:acrosomal vesicle"/>
    <property type="evidence" value="ECO:0007669"/>
    <property type="project" value="UniProtKB-SubCell"/>
</dbReference>
<comment type="subunit">
    <text evidence="25">Heterodimer of a large (catalytic) and a small (regulatory) subunit.</text>
</comment>
<evidence type="ECO:0000256" key="15">
    <source>
        <dbReference type="ARBA" id="ARBA00022807"/>
    </source>
</evidence>
<comment type="catalytic activity">
    <reaction evidence="1">
        <text>Broad endopeptidase specificity.</text>
        <dbReference type="EC" id="3.4.22.52"/>
    </reaction>
</comment>
<dbReference type="SUPFAM" id="SSF54001">
    <property type="entry name" value="Cysteine proteinases"/>
    <property type="match status" value="1"/>
</dbReference>
<dbReference type="PRINTS" id="PR00704">
    <property type="entry name" value="CALPAIN"/>
</dbReference>
<dbReference type="SUPFAM" id="SSF49758">
    <property type="entry name" value="Calpain large subunit, middle domain (domain III)"/>
    <property type="match status" value="1"/>
</dbReference>
<evidence type="ECO:0000256" key="2">
    <source>
        <dbReference type="ARBA" id="ARBA00001913"/>
    </source>
</evidence>
<evidence type="ECO:0000313" key="32">
    <source>
        <dbReference type="RefSeq" id="XP_032819886.1"/>
    </source>
</evidence>
<evidence type="ECO:0000256" key="8">
    <source>
        <dbReference type="ARBA" id="ARBA00022475"/>
    </source>
</evidence>
<dbReference type="GO" id="GO:0005886">
    <property type="term" value="C:plasma membrane"/>
    <property type="evidence" value="ECO:0007669"/>
    <property type="project" value="UniProtKB-SubCell"/>
</dbReference>
<evidence type="ECO:0000256" key="21">
    <source>
        <dbReference type="ARBA" id="ARBA00031878"/>
    </source>
</evidence>
<keyword evidence="16" id="KW-0068">Autocatalytic cleavage</keyword>
<dbReference type="InterPro" id="IPR002048">
    <property type="entry name" value="EF_hand_dom"/>
</dbReference>
<feature type="active site" evidence="27 28">
    <location>
        <position position="107"/>
    </location>
</feature>
<dbReference type="FunFam" id="2.60.120.380:FF:000001">
    <property type="entry name" value="Calpain-1 catalytic subunit"/>
    <property type="match status" value="1"/>
</dbReference>
<dbReference type="InterPro" id="IPR033883">
    <property type="entry name" value="C2_III"/>
</dbReference>
<keyword evidence="31" id="KW-1185">Reference proteome</keyword>
<keyword evidence="19" id="KW-0968">Cytoplasmic vesicle</keyword>
<name>A0AAJ7TN40_PETMA</name>
<evidence type="ECO:0000256" key="5">
    <source>
        <dbReference type="ARBA" id="ARBA00007623"/>
    </source>
</evidence>
<keyword evidence="8" id="KW-1003">Cell membrane</keyword>
<protein>
    <recommendedName>
        <fullName evidence="7">Calpain-1 catalytic subunit</fullName>
        <ecNumber evidence="6">3.4.22.52</ecNumber>
    </recommendedName>
    <alternativeName>
        <fullName evidence="20">Calcium-activated neutral proteinase 1</fullName>
    </alternativeName>
    <alternativeName>
        <fullName evidence="26">Calcium-activated neutral proteinase 11</fullName>
    </alternativeName>
    <alternativeName>
        <fullName evidence="21">Calpain mu-type</fullName>
    </alternativeName>
    <alternativeName>
        <fullName evidence="23">Calpain-1 large subunit</fullName>
    </alternativeName>
    <alternativeName>
        <fullName evidence="22">Micromolar-calpain</fullName>
    </alternativeName>
</protein>
<keyword evidence="18" id="KW-0472">Membrane</keyword>
<gene>
    <name evidence="32" type="primary">LOC116947819</name>
</gene>
<dbReference type="RefSeq" id="XP_032819886.1">
    <property type="nucleotide sequence ID" value="XM_032963995.1"/>
</dbReference>
<dbReference type="Gene3D" id="3.90.70.10">
    <property type="entry name" value="Cysteine proteinases"/>
    <property type="match status" value="1"/>
</dbReference>
<dbReference type="PROSITE" id="PS00139">
    <property type="entry name" value="THIOL_PROTEASE_CYS"/>
    <property type="match status" value="1"/>
</dbReference>
<evidence type="ECO:0000256" key="23">
    <source>
        <dbReference type="ARBA" id="ARBA00032619"/>
    </source>
</evidence>
<dbReference type="Pfam" id="PF13833">
    <property type="entry name" value="EF-hand_8"/>
    <property type="match status" value="1"/>
</dbReference>
<keyword evidence="11 28" id="KW-0645">Protease</keyword>
<evidence type="ECO:0000256" key="1">
    <source>
        <dbReference type="ARBA" id="ARBA00001208"/>
    </source>
</evidence>
<dbReference type="InterPro" id="IPR036213">
    <property type="entry name" value="Calpain_III_sf"/>
</dbReference>
<dbReference type="InterPro" id="IPR038765">
    <property type="entry name" value="Papain-like_cys_pep_sf"/>
</dbReference>
<dbReference type="InterPro" id="IPR000169">
    <property type="entry name" value="Pept_cys_AS"/>
</dbReference>
<dbReference type="SMART" id="SM00054">
    <property type="entry name" value="EFh"/>
    <property type="match status" value="2"/>
</dbReference>
<dbReference type="Proteomes" id="UP001318040">
    <property type="component" value="Chromosome 31"/>
</dbReference>
<evidence type="ECO:0000256" key="18">
    <source>
        <dbReference type="ARBA" id="ARBA00023136"/>
    </source>
</evidence>
<dbReference type="GO" id="GO:0004198">
    <property type="term" value="F:calcium-dependent cysteine-type endopeptidase activity"/>
    <property type="evidence" value="ECO:0007669"/>
    <property type="project" value="UniProtKB-EC"/>
</dbReference>
<feature type="domain" description="EF-hand" evidence="30">
    <location>
        <begin position="603"/>
        <end position="638"/>
    </location>
</feature>
<evidence type="ECO:0000256" key="28">
    <source>
        <dbReference type="PROSITE-ProRule" id="PRU00239"/>
    </source>
</evidence>
<evidence type="ECO:0000259" key="29">
    <source>
        <dbReference type="PROSITE" id="PS50203"/>
    </source>
</evidence>
<evidence type="ECO:0000256" key="16">
    <source>
        <dbReference type="ARBA" id="ARBA00022813"/>
    </source>
</evidence>
<evidence type="ECO:0000256" key="20">
    <source>
        <dbReference type="ARBA" id="ARBA00031279"/>
    </source>
</evidence>
<evidence type="ECO:0000256" key="12">
    <source>
        <dbReference type="ARBA" id="ARBA00022723"/>
    </source>
</evidence>
<dbReference type="SUPFAM" id="SSF47473">
    <property type="entry name" value="EF-hand"/>
    <property type="match status" value="1"/>
</dbReference>